<dbReference type="Proteomes" id="UP000718281">
    <property type="component" value="Unassembled WGS sequence"/>
</dbReference>
<dbReference type="PANTHER" id="PTHR23417:SF14">
    <property type="entry name" value="PENTACOTRIPEPTIDE-REPEAT REGION OF PRORP DOMAIN-CONTAINING PROTEIN"/>
    <property type="match status" value="1"/>
</dbReference>
<dbReference type="InterPro" id="IPR029063">
    <property type="entry name" value="SAM-dependent_MTases_sf"/>
</dbReference>
<comment type="similarity">
    <text evidence="7">Belongs to the class I-like SAM-binding methyltransferase superfamily. TrmB family.</text>
</comment>
<comment type="pathway">
    <text evidence="7">tRNA modification; N(7)-methylguanine-tRNA biosynthesis.</text>
</comment>
<proteinExistence type="inferred from homology"/>
<evidence type="ECO:0000256" key="1">
    <source>
        <dbReference type="ARBA" id="ARBA00000142"/>
    </source>
</evidence>
<dbReference type="EC" id="2.1.1.33" evidence="7"/>
<name>A0A935CDQ9_9MICO</name>
<dbReference type="EMBL" id="JADIXZ010000004">
    <property type="protein sequence ID" value="MBK6300695.1"/>
    <property type="molecule type" value="Genomic_DNA"/>
</dbReference>
<dbReference type="InterPro" id="IPR003358">
    <property type="entry name" value="tRNA_(Gua-N-7)_MeTrfase_Trmb"/>
</dbReference>
<comment type="caution">
    <text evidence="8">The sequence shown here is derived from an EMBL/GenBank/DDBJ whole genome shotgun (WGS) entry which is preliminary data.</text>
</comment>
<dbReference type="GO" id="GO:0008176">
    <property type="term" value="F:tRNA (guanine(46)-N7)-methyltransferase activity"/>
    <property type="evidence" value="ECO:0007669"/>
    <property type="project" value="UniProtKB-UniRule"/>
</dbReference>
<dbReference type="InterPro" id="IPR055361">
    <property type="entry name" value="tRNA_methyltr_TrmB_bact"/>
</dbReference>
<keyword evidence="5 7" id="KW-0949">S-adenosyl-L-methionine</keyword>
<feature type="binding site" evidence="7">
    <location>
        <position position="55"/>
    </location>
    <ligand>
        <name>S-adenosyl-L-methionine</name>
        <dbReference type="ChEBI" id="CHEBI:59789"/>
    </ligand>
</feature>
<dbReference type="Pfam" id="PF02390">
    <property type="entry name" value="Methyltransf_4"/>
    <property type="match status" value="1"/>
</dbReference>
<evidence type="ECO:0000313" key="9">
    <source>
        <dbReference type="Proteomes" id="UP000718281"/>
    </source>
</evidence>
<comment type="function">
    <text evidence="2 7">Catalyzes the formation of N(7)-methylguanine at position 46 (m7G46) in tRNA.</text>
</comment>
<evidence type="ECO:0000256" key="7">
    <source>
        <dbReference type="HAMAP-Rule" id="MF_01057"/>
    </source>
</evidence>
<evidence type="ECO:0000256" key="3">
    <source>
        <dbReference type="ARBA" id="ARBA00022603"/>
    </source>
</evidence>
<feature type="binding site" evidence="7">
    <location>
        <position position="134"/>
    </location>
    <ligand>
        <name>substrate</name>
    </ligand>
</feature>
<protein>
    <recommendedName>
        <fullName evidence="7">tRNA (guanine-N(7)-)-methyltransferase</fullName>
        <ecNumber evidence="7">2.1.1.33</ecNumber>
    </recommendedName>
    <alternativeName>
        <fullName evidence="7">tRNA (guanine(46)-N(7))-methyltransferase</fullName>
    </alternativeName>
    <alternativeName>
        <fullName evidence="7">tRNA(m7G46)-methyltransferase</fullName>
    </alternativeName>
</protein>
<keyword evidence="6 7" id="KW-0819">tRNA processing</keyword>
<dbReference type="AlphaFoldDB" id="A0A935CDQ9"/>
<dbReference type="SUPFAM" id="SSF53335">
    <property type="entry name" value="S-adenosyl-L-methionine-dependent methyltransferases"/>
    <property type="match status" value="1"/>
</dbReference>
<evidence type="ECO:0000256" key="2">
    <source>
        <dbReference type="ARBA" id="ARBA00003015"/>
    </source>
</evidence>
<feature type="binding site" evidence="7">
    <location>
        <position position="166"/>
    </location>
    <ligand>
        <name>substrate</name>
    </ligand>
</feature>
<evidence type="ECO:0000256" key="5">
    <source>
        <dbReference type="ARBA" id="ARBA00022691"/>
    </source>
</evidence>
<dbReference type="PANTHER" id="PTHR23417">
    <property type="entry name" value="3-DEOXY-D-MANNO-OCTULOSONIC-ACID TRANSFERASE/TRNA GUANINE-N 7 - -METHYLTRANSFERASE"/>
    <property type="match status" value="1"/>
</dbReference>
<feature type="binding site" evidence="7">
    <location>
        <position position="130"/>
    </location>
    <ligand>
        <name>S-adenosyl-L-methionine</name>
        <dbReference type="ChEBI" id="CHEBI:59789"/>
    </ligand>
</feature>
<comment type="caution">
    <text evidence="7">Lacks conserved residue(s) required for the propagation of feature annotation.</text>
</comment>
<evidence type="ECO:0000256" key="4">
    <source>
        <dbReference type="ARBA" id="ARBA00022679"/>
    </source>
</evidence>
<keyword evidence="4 7" id="KW-0808">Transferase</keyword>
<dbReference type="Gene3D" id="3.40.50.150">
    <property type="entry name" value="Vaccinia Virus protein VP39"/>
    <property type="match status" value="1"/>
</dbReference>
<evidence type="ECO:0000256" key="6">
    <source>
        <dbReference type="ARBA" id="ARBA00022694"/>
    </source>
</evidence>
<dbReference type="GO" id="GO:0043527">
    <property type="term" value="C:tRNA methyltransferase complex"/>
    <property type="evidence" value="ECO:0007669"/>
    <property type="project" value="TreeGrafter"/>
</dbReference>
<feature type="binding site" evidence="7">
    <location>
        <position position="80"/>
    </location>
    <ligand>
        <name>S-adenosyl-L-methionine</name>
        <dbReference type="ChEBI" id="CHEBI:59789"/>
    </ligand>
</feature>
<dbReference type="PROSITE" id="PS51625">
    <property type="entry name" value="SAM_MT_TRMB"/>
    <property type="match status" value="1"/>
</dbReference>
<evidence type="ECO:0000313" key="8">
    <source>
        <dbReference type="EMBL" id="MBK6300695.1"/>
    </source>
</evidence>
<keyword evidence="3 7" id="KW-0489">Methyltransferase</keyword>
<sequence>MRVPEQRVRTFHARRGRRSGLTESRLATLLPRYAVPAAVLAPPGTPGRPPHVVLEIGCGHGAAAVGYAATHPDTHLIALDVHPPGVARMLAAAADEGLTNLSAELADAVEFLADRVPEGGLDAVHLFFPDPWPKARHHRRRFVSPQTLDLLASRLTPTGHVLVATDIADYAAYVRRVVADHGTFVARDVPRPTWRPLAGYEAKGLDAGRAITELVLERATRIELA</sequence>
<dbReference type="CDD" id="cd02440">
    <property type="entry name" value="AdoMet_MTases"/>
    <property type="match status" value="1"/>
</dbReference>
<feature type="binding site" evidence="7">
    <location>
        <position position="107"/>
    </location>
    <ligand>
        <name>S-adenosyl-L-methionine</name>
        <dbReference type="ChEBI" id="CHEBI:59789"/>
    </ligand>
</feature>
<comment type="catalytic activity">
    <reaction evidence="1 7">
        <text>guanosine(46) in tRNA + S-adenosyl-L-methionine = N(7)-methylguanosine(46) in tRNA + S-adenosyl-L-homocysteine</text>
        <dbReference type="Rhea" id="RHEA:42708"/>
        <dbReference type="Rhea" id="RHEA-COMP:10188"/>
        <dbReference type="Rhea" id="RHEA-COMP:10189"/>
        <dbReference type="ChEBI" id="CHEBI:57856"/>
        <dbReference type="ChEBI" id="CHEBI:59789"/>
        <dbReference type="ChEBI" id="CHEBI:74269"/>
        <dbReference type="ChEBI" id="CHEBI:74480"/>
        <dbReference type="EC" id="2.1.1.33"/>
    </reaction>
</comment>
<dbReference type="HAMAP" id="MF_01057">
    <property type="entry name" value="tRNA_methyltr_TrmB"/>
    <property type="match status" value="1"/>
</dbReference>
<accession>A0A935CDQ9</accession>
<organism evidence="8 9">
    <name type="scientific">Candidatus Phosphoribacter hodrii</name>
    <dbReference type="NCBI Taxonomy" id="2953743"/>
    <lineage>
        <taxon>Bacteria</taxon>
        <taxon>Bacillati</taxon>
        <taxon>Actinomycetota</taxon>
        <taxon>Actinomycetes</taxon>
        <taxon>Micrococcales</taxon>
        <taxon>Dermatophilaceae</taxon>
        <taxon>Candidatus Phosphoribacter</taxon>
    </lineage>
</organism>
<reference evidence="8 9" key="1">
    <citation type="submission" date="2020-10" db="EMBL/GenBank/DDBJ databases">
        <title>Connecting structure to function with the recovery of over 1000 high-quality activated sludge metagenome-assembled genomes encoding full-length rRNA genes using long-read sequencing.</title>
        <authorList>
            <person name="Singleton C.M."/>
            <person name="Petriglieri F."/>
            <person name="Kristensen J.M."/>
            <person name="Kirkegaard R.H."/>
            <person name="Michaelsen T.Y."/>
            <person name="Andersen M.H."/>
            <person name="Karst S.M."/>
            <person name="Dueholm M.S."/>
            <person name="Nielsen P.H."/>
            <person name="Albertsen M."/>
        </authorList>
    </citation>
    <scope>NUCLEOTIDE SEQUENCE [LARGE SCALE GENOMIC DNA]</scope>
    <source>
        <strain evidence="8">AalE_18-Q3-R2-46_BAT3C.188</strain>
    </source>
</reference>
<gene>
    <name evidence="7" type="primary">trmB</name>
    <name evidence="8" type="ORF">IPF40_06470</name>
</gene>